<reference evidence="3" key="1">
    <citation type="submission" date="2022-01" db="EMBL/GenBank/DDBJ databases">
        <title>Genome-Based Taxonomic Classification of the Phylum Actinobacteria.</title>
        <authorList>
            <person name="Gao Y."/>
        </authorList>
    </citation>
    <scope>NUCLEOTIDE SEQUENCE</scope>
    <source>
        <strain evidence="3">KLBMP 8922</strain>
    </source>
</reference>
<keyword evidence="2" id="KW-1133">Transmembrane helix</keyword>
<organism evidence="3 4">
    <name type="scientific">Yinghuangia soli</name>
    <dbReference type="NCBI Taxonomy" id="2908204"/>
    <lineage>
        <taxon>Bacteria</taxon>
        <taxon>Bacillati</taxon>
        <taxon>Actinomycetota</taxon>
        <taxon>Actinomycetes</taxon>
        <taxon>Kitasatosporales</taxon>
        <taxon>Streptomycetaceae</taxon>
        <taxon>Yinghuangia</taxon>
    </lineage>
</organism>
<evidence type="ECO:0000313" key="3">
    <source>
        <dbReference type="EMBL" id="MCF2526321.1"/>
    </source>
</evidence>
<keyword evidence="4" id="KW-1185">Reference proteome</keyword>
<evidence type="ECO:0000256" key="2">
    <source>
        <dbReference type="SAM" id="Phobius"/>
    </source>
</evidence>
<dbReference type="RefSeq" id="WP_235050363.1">
    <property type="nucleotide sequence ID" value="NZ_JAKFHA010000001.1"/>
</dbReference>
<keyword evidence="2" id="KW-0812">Transmembrane</keyword>
<feature type="region of interest" description="Disordered" evidence="1">
    <location>
        <begin position="202"/>
        <end position="224"/>
    </location>
</feature>
<accession>A0AA41TYE8</accession>
<proteinExistence type="predicted"/>
<comment type="caution">
    <text evidence="3">The sequence shown here is derived from an EMBL/GenBank/DDBJ whole genome shotgun (WGS) entry which is preliminary data.</text>
</comment>
<evidence type="ECO:0000313" key="4">
    <source>
        <dbReference type="Proteomes" id="UP001165378"/>
    </source>
</evidence>
<feature type="transmembrane region" description="Helical" evidence="2">
    <location>
        <begin position="45"/>
        <end position="67"/>
    </location>
</feature>
<gene>
    <name evidence="3" type="ORF">LZ495_03670</name>
</gene>
<dbReference type="EMBL" id="JAKFHA010000001">
    <property type="protein sequence ID" value="MCF2526321.1"/>
    <property type="molecule type" value="Genomic_DNA"/>
</dbReference>
<evidence type="ECO:0000256" key="1">
    <source>
        <dbReference type="SAM" id="MobiDB-lite"/>
    </source>
</evidence>
<keyword evidence="2" id="KW-0472">Membrane</keyword>
<name>A0AA41TYE8_9ACTN</name>
<feature type="region of interest" description="Disordered" evidence="1">
    <location>
        <begin position="1"/>
        <end position="39"/>
    </location>
</feature>
<dbReference type="Proteomes" id="UP001165378">
    <property type="component" value="Unassembled WGS sequence"/>
</dbReference>
<dbReference type="AlphaFoldDB" id="A0AA41TYE8"/>
<protein>
    <submittedName>
        <fullName evidence="3">Uncharacterized protein</fullName>
    </submittedName>
</protein>
<sequence>MNQYWGHQRRTPPAANYGPPQYMPGPVQGGPPHGGDRNGDRNGKLMLILTLVGTVATVVSVLVALGIGPFDLSSGKDDSPQAVPAANDAAKKDVRVLKDYVADVNKLCSDRQGEITQKLDAFDQAITVYNTDPEDPAAVTEVQRSLRSVSLTYSSLVKQINAVPRLDGKGQDAQDAEEWRSSYESQVKLIEQASMELDAGDPAFADTIGRATDGSEESDRLQQVSDKIGVVCD</sequence>